<dbReference type="PANTHER" id="PTHR30294:SF47">
    <property type="entry name" value="INNER MEMBRANE TRANSPORT PERMEASE YHHJ"/>
    <property type="match status" value="1"/>
</dbReference>
<reference evidence="8 9" key="1">
    <citation type="submission" date="2022-03" db="EMBL/GenBank/DDBJ databases">
        <title>Complete genome sequence of Lysobacter capsici VKM B-2533 and Lysobacter gummosus 10.1.1, promising sources of lytic agents.</title>
        <authorList>
            <person name="Tarlachkov S.V."/>
            <person name="Kudryakova I.V."/>
            <person name="Afoshin A.S."/>
            <person name="Leontyevskaya E.A."/>
            <person name="Leontyevskaya N.V."/>
        </authorList>
    </citation>
    <scope>NUCLEOTIDE SEQUENCE [LARGE SCALE GENOMIC DNA]</scope>
    <source>
        <strain evidence="8 9">10.1.1</strain>
    </source>
</reference>
<dbReference type="Proteomes" id="UP000829194">
    <property type="component" value="Chromosome"/>
</dbReference>
<evidence type="ECO:0000256" key="6">
    <source>
        <dbReference type="SAM" id="Phobius"/>
    </source>
</evidence>
<protein>
    <submittedName>
        <fullName evidence="8">ABC transporter permease</fullName>
    </submittedName>
</protein>
<feature type="transmembrane region" description="Helical" evidence="6">
    <location>
        <begin position="232"/>
        <end position="258"/>
    </location>
</feature>
<feature type="transmembrane region" description="Helical" evidence="6">
    <location>
        <begin position="358"/>
        <end position="380"/>
    </location>
</feature>
<feature type="transmembrane region" description="Helical" evidence="6">
    <location>
        <begin position="298"/>
        <end position="315"/>
    </location>
</feature>
<keyword evidence="9" id="KW-1185">Reference proteome</keyword>
<keyword evidence="3 6" id="KW-0812">Transmembrane</keyword>
<feature type="transmembrane region" description="Helical" evidence="6">
    <location>
        <begin position="33"/>
        <end position="52"/>
    </location>
</feature>
<dbReference type="Pfam" id="PF12698">
    <property type="entry name" value="ABC2_membrane_3"/>
    <property type="match status" value="1"/>
</dbReference>
<evidence type="ECO:0000256" key="4">
    <source>
        <dbReference type="ARBA" id="ARBA00022989"/>
    </source>
</evidence>
<feature type="domain" description="ABC-2 type transporter transmembrane" evidence="7">
    <location>
        <begin position="33"/>
        <end position="377"/>
    </location>
</feature>
<evidence type="ECO:0000256" key="3">
    <source>
        <dbReference type="ARBA" id="ARBA00022692"/>
    </source>
</evidence>
<comment type="subcellular location">
    <subcellularLocation>
        <location evidence="1">Cell membrane</location>
        <topology evidence="1">Multi-pass membrane protein</topology>
    </subcellularLocation>
</comment>
<organism evidence="8 9">
    <name type="scientific">Lysobacter gummosus</name>
    <dbReference type="NCBI Taxonomy" id="262324"/>
    <lineage>
        <taxon>Bacteria</taxon>
        <taxon>Pseudomonadati</taxon>
        <taxon>Pseudomonadota</taxon>
        <taxon>Gammaproteobacteria</taxon>
        <taxon>Lysobacterales</taxon>
        <taxon>Lysobacteraceae</taxon>
        <taxon>Lysobacter</taxon>
    </lineage>
</organism>
<dbReference type="EMBL" id="CP093547">
    <property type="protein sequence ID" value="UNP29205.1"/>
    <property type="molecule type" value="Genomic_DNA"/>
</dbReference>
<dbReference type="InterPro" id="IPR051449">
    <property type="entry name" value="ABC-2_transporter_component"/>
</dbReference>
<accession>A0ABY3XC70</accession>
<evidence type="ECO:0000256" key="2">
    <source>
        <dbReference type="ARBA" id="ARBA00022475"/>
    </source>
</evidence>
<evidence type="ECO:0000313" key="8">
    <source>
        <dbReference type="EMBL" id="UNP29205.1"/>
    </source>
</evidence>
<sequence>MAQPLTLVAATLASARREITFLRGSRWDAAQITWIPWGILLLLMVVFSHTVLRDVPIAVVDHDQSPASRSLVRMLNAAPGVYVRATPADLSRAWPMVRRVEVYAVVYIPRDASREAGRGQTATAIAYYNASYMTTGQAAFREISAVVQANNAELSLGREMFLHGRGGVRAEPVRVQSKVLFNPERSYEHFLQSLLFPAVLELAFCLAVVGAFGRELRDGTAPAWLDASGGRFIAAIAGKLLPYLSLFMIYGALALLWVGGLRSGAVAGSFAMLLTGYAGMYLAYAAIGSLLIGATRSMATALSLTGIYAGVAMAFSGGTFPTIEGPLFTQIWSRLMPFTAYVQLQMQQLDVGAPWRDSLWPLATLGLFMLIGGGLGLRLYARALHDPGSWGRR</sequence>
<keyword evidence="2" id="KW-1003">Cell membrane</keyword>
<dbReference type="InterPro" id="IPR013525">
    <property type="entry name" value="ABC2_TM"/>
</dbReference>
<gene>
    <name evidence="8" type="ORF">MOV92_22495</name>
</gene>
<evidence type="ECO:0000256" key="1">
    <source>
        <dbReference type="ARBA" id="ARBA00004651"/>
    </source>
</evidence>
<keyword evidence="4 6" id="KW-1133">Transmembrane helix</keyword>
<dbReference type="Gene3D" id="3.40.1710.10">
    <property type="entry name" value="abc type-2 transporter like domain"/>
    <property type="match status" value="1"/>
</dbReference>
<feature type="transmembrane region" description="Helical" evidence="6">
    <location>
        <begin position="270"/>
        <end position="292"/>
    </location>
</feature>
<evidence type="ECO:0000259" key="7">
    <source>
        <dbReference type="Pfam" id="PF12698"/>
    </source>
</evidence>
<evidence type="ECO:0000313" key="9">
    <source>
        <dbReference type="Proteomes" id="UP000829194"/>
    </source>
</evidence>
<proteinExistence type="predicted"/>
<dbReference type="PANTHER" id="PTHR30294">
    <property type="entry name" value="MEMBRANE COMPONENT OF ABC TRANSPORTER YHHJ-RELATED"/>
    <property type="match status" value="1"/>
</dbReference>
<dbReference type="RefSeq" id="WP_057944699.1">
    <property type="nucleotide sequence ID" value="NZ_CP011131.1"/>
</dbReference>
<evidence type="ECO:0000256" key="5">
    <source>
        <dbReference type="ARBA" id="ARBA00023136"/>
    </source>
</evidence>
<name>A0ABY3XC70_9GAMM</name>
<keyword evidence="5 6" id="KW-0472">Membrane</keyword>